<dbReference type="EMBL" id="VBSN01000038">
    <property type="protein sequence ID" value="KAA6439323.1"/>
    <property type="molecule type" value="Genomic_DNA"/>
</dbReference>
<evidence type="ECO:0000259" key="1">
    <source>
        <dbReference type="Pfam" id="PF03781"/>
    </source>
</evidence>
<dbReference type="AlphaFoldDB" id="A0A5M8QY31"/>
<dbReference type="PANTHER" id="PTHR23150:SF19">
    <property type="entry name" value="FORMYLGLYCINE-GENERATING ENZYME"/>
    <property type="match status" value="1"/>
</dbReference>
<dbReference type="InterPro" id="IPR051043">
    <property type="entry name" value="Sulfatase_Mod_Factor_Kinase"/>
</dbReference>
<dbReference type="PANTHER" id="PTHR23150">
    <property type="entry name" value="SULFATASE MODIFYING FACTOR 1, 2"/>
    <property type="match status" value="1"/>
</dbReference>
<dbReference type="RefSeq" id="WP_139012573.1">
    <property type="nucleotide sequence ID" value="NZ_VBSN01000038.1"/>
</dbReference>
<feature type="domain" description="Sulfatase-modifying factor enzyme-like" evidence="1">
    <location>
        <begin position="32"/>
        <end position="220"/>
    </location>
</feature>
<dbReference type="SUPFAM" id="SSF56436">
    <property type="entry name" value="C-type lectin-like"/>
    <property type="match status" value="1"/>
</dbReference>
<dbReference type="InterPro" id="IPR042095">
    <property type="entry name" value="SUMF_sf"/>
</dbReference>
<evidence type="ECO:0000313" key="3">
    <source>
        <dbReference type="Proteomes" id="UP000323994"/>
    </source>
</evidence>
<dbReference type="InterPro" id="IPR005532">
    <property type="entry name" value="SUMF_dom"/>
</dbReference>
<gene>
    <name evidence="2" type="ORF">FEM33_13725</name>
</gene>
<evidence type="ECO:0000313" key="2">
    <source>
        <dbReference type="EMBL" id="KAA6439323.1"/>
    </source>
</evidence>
<dbReference type="Proteomes" id="UP000323994">
    <property type="component" value="Unassembled WGS sequence"/>
</dbReference>
<proteinExistence type="predicted"/>
<organism evidence="2 3">
    <name type="scientific">Dyadobacter flavalbus</name>
    <dbReference type="NCBI Taxonomy" id="2579942"/>
    <lineage>
        <taxon>Bacteria</taxon>
        <taxon>Pseudomonadati</taxon>
        <taxon>Bacteroidota</taxon>
        <taxon>Cytophagia</taxon>
        <taxon>Cytophagales</taxon>
        <taxon>Spirosomataceae</taxon>
        <taxon>Dyadobacter</taxon>
    </lineage>
</organism>
<reference evidence="2 3" key="1">
    <citation type="submission" date="2019-05" db="EMBL/GenBank/DDBJ databases">
        <authorList>
            <person name="Qu J.-H."/>
        </authorList>
    </citation>
    <scope>NUCLEOTIDE SEQUENCE [LARGE SCALE GENOMIC DNA]</scope>
    <source>
        <strain evidence="2 3">NS28</strain>
    </source>
</reference>
<dbReference type="Pfam" id="PF03781">
    <property type="entry name" value="FGE-sulfatase"/>
    <property type="match status" value="1"/>
</dbReference>
<dbReference type="OrthoDB" id="1491336at2"/>
<name>A0A5M8QY31_9BACT</name>
<accession>A0A5M8QY31</accession>
<comment type="caution">
    <text evidence="2">The sequence shown here is derived from an EMBL/GenBank/DDBJ whole genome shotgun (WGS) entry which is preliminary data.</text>
</comment>
<dbReference type="InterPro" id="IPR016187">
    <property type="entry name" value="CTDL_fold"/>
</dbReference>
<dbReference type="Gene3D" id="3.90.1580.10">
    <property type="entry name" value="paralog of FGE (formylglycine-generating enzyme)"/>
    <property type="match status" value="1"/>
</dbReference>
<keyword evidence="3" id="KW-1185">Reference proteome</keyword>
<dbReference type="GO" id="GO:0120147">
    <property type="term" value="F:formylglycine-generating oxidase activity"/>
    <property type="evidence" value="ECO:0007669"/>
    <property type="project" value="TreeGrafter"/>
</dbReference>
<sequence length="222" mass="25557">MLISDYPLLPIPSGVISLRDDRKKQSWTAAISGFRLAKYPVTQDLYFRITGKNPSLFLHPRRPVENVSWMEAAEFCNLLSESSGLQPCYTLNTEDHSCVFHEHANGYRMPVEAEWEYACKAGTGQIRYGDLEDIAWFRDNSGQMTQPVGRKMPNQWGLHDMLGNVWEWCSDYYDTDVYGSYRIFRGGGWADPERSIMATTRRRSHPAKFKIDDLGFRIARNG</sequence>
<protein>
    <submittedName>
        <fullName evidence="2">Formylglycine-generating enzyme family protein</fullName>
    </submittedName>
</protein>